<evidence type="ECO:0000313" key="2">
    <source>
        <dbReference type="EMBL" id="KIP01084.1"/>
    </source>
</evidence>
<feature type="compositionally biased region" description="Polar residues" evidence="1">
    <location>
        <begin position="38"/>
        <end position="51"/>
    </location>
</feature>
<dbReference type="AlphaFoldDB" id="A0A0C3N9B2"/>
<dbReference type="HOGENOM" id="CLU_2334379_0_0_1"/>
<dbReference type="STRING" id="745531.A0A0C3N9B2"/>
<accession>A0A0C3N9B2</accession>
<dbReference type="EMBL" id="KN840955">
    <property type="protein sequence ID" value="KIP01084.1"/>
    <property type="molecule type" value="Genomic_DNA"/>
</dbReference>
<reference evidence="2 3" key="1">
    <citation type="journal article" date="2014" name="PLoS Genet.">
        <title>Analysis of the Phlebiopsis gigantea genome, transcriptome and secretome provides insight into its pioneer colonization strategies of wood.</title>
        <authorList>
            <person name="Hori C."/>
            <person name="Ishida T."/>
            <person name="Igarashi K."/>
            <person name="Samejima M."/>
            <person name="Suzuki H."/>
            <person name="Master E."/>
            <person name="Ferreira P."/>
            <person name="Ruiz-Duenas F.J."/>
            <person name="Held B."/>
            <person name="Canessa P."/>
            <person name="Larrondo L.F."/>
            <person name="Schmoll M."/>
            <person name="Druzhinina I.S."/>
            <person name="Kubicek C.P."/>
            <person name="Gaskell J.A."/>
            <person name="Kersten P."/>
            <person name="St John F."/>
            <person name="Glasner J."/>
            <person name="Sabat G."/>
            <person name="Splinter BonDurant S."/>
            <person name="Syed K."/>
            <person name="Yadav J."/>
            <person name="Mgbeahuruike A.C."/>
            <person name="Kovalchuk A."/>
            <person name="Asiegbu F.O."/>
            <person name="Lackner G."/>
            <person name="Hoffmeister D."/>
            <person name="Rencoret J."/>
            <person name="Gutierrez A."/>
            <person name="Sun H."/>
            <person name="Lindquist E."/>
            <person name="Barry K."/>
            <person name="Riley R."/>
            <person name="Grigoriev I.V."/>
            <person name="Henrissat B."/>
            <person name="Kues U."/>
            <person name="Berka R.M."/>
            <person name="Martinez A.T."/>
            <person name="Covert S.F."/>
            <person name="Blanchette R.A."/>
            <person name="Cullen D."/>
        </authorList>
    </citation>
    <scope>NUCLEOTIDE SEQUENCE [LARGE SCALE GENOMIC DNA]</scope>
    <source>
        <strain evidence="2 3">11061_1 CR5-6</strain>
    </source>
</reference>
<dbReference type="Proteomes" id="UP000053257">
    <property type="component" value="Unassembled WGS sequence"/>
</dbReference>
<sequence length="98" mass="10882">MQRSSRLSGSAHEHAKISPPASRRSSLLVPPVAHAQNRFDTPASSRATSPVTIRISPPNQRFLECTEDDIKVSEVGELLREYKRMVEAVKVMGGFHQD</sequence>
<feature type="region of interest" description="Disordered" evidence="1">
    <location>
        <begin position="32"/>
        <end position="51"/>
    </location>
</feature>
<name>A0A0C3N9B2_PHLG1</name>
<feature type="region of interest" description="Disordered" evidence="1">
    <location>
        <begin position="1"/>
        <end position="26"/>
    </location>
</feature>
<evidence type="ECO:0000256" key="1">
    <source>
        <dbReference type="SAM" id="MobiDB-lite"/>
    </source>
</evidence>
<protein>
    <submittedName>
        <fullName evidence="2">Uncharacterized protein</fullName>
    </submittedName>
</protein>
<gene>
    <name evidence="2" type="ORF">PHLGIDRAFT_123687</name>
</gene>
<organism evidence="2 3">
    <name type="scientific">Phlebiopsis gigantea (strain 11061_1 CR5-6)</name>
    <name type="common">White-rot fungus</name>
    <name type="synonym">Peniophora gigantea</name>
    <dbReference type="NCBI Taxonomy" id="745531"/>
    <lineage>
        <taxon>Eukaryota</taxon>
        <taxon>Fungi</taxon>
        <taxon>Dikarya</taxon>
        <taxon>Basidiomycota</taxon>
        <taxon>Agaricomycotina</taxon>
        <taxon>Agaricomycetes</taxon>
        <taxon>Polyporales</taxon>
        <taxon>Phanerochaetaceae</taxon>
        <taxon>Phlebiopsis</taxon>
    </lineage>
</organism>
<dbReference type="OrthoDB" id="10264848at2759"/>
<proteinExistence type="predicted"/>
<evidence type="ECO:0000313" key="3">
    <source>
        <dbReference type="Proteomes" id="UP000053257"/>
    </source>
</evidence>
<keyword evidence="3" id="KW-1185">Reference proteome</keyword>